<keyword evidence="1" id="KW-0812">Transmembrane</keyword>
<keyword evidence="1" id="KW-1133">Transmembrane helix</keyword>
<feature type="transmembrane region" description="Helical" evidence="1">
    <location>
        <begin position="29"/>
        <end position="46"/>
    </location>
</feature>
<evidence type="ECO:0000313" key="2">
    <source>
        <dbReference type="EMBL" id="KFE98317.1"/>
    </source>
</evidence>
<gene>
    <name evidence="2" type="ORF">IX39_12785</name>
</gene>
<name>A0A085Z1K4_9FLAO</name>
<reference evidence="2 3" key="1">
    <citation type="submission" date="2014-07" db="EMBL/GenBank/DDBJ databases">
        <title>Genome of Chryseobacterium formosense LMG 24722.</title>
        <authorList>
            <person name="Pipes S.E."/>
            <person name="Stropko S.J."/>
            <person name="Newman J.D."/>
        </authorList>
    </citation>
    <scope>NUCLEOTIDE SEQUENCE [LARGE SCALE GENOMIC DNA]</scope>
    <source>
        <strain evidence="2 3">LMG 24722</strain>
    </source>
</reference>
<keyword evidence="3" id="KW-1185">Reference proteome</keyword>
<organism evidence="2 3">
    <name type="scientific">Chryseobacterium formosense</name>
    <dbReference type="NCBI Taxonomy" id="236814"/>
    <lineage>
        <taxon>Bacteria</taxon>
        <taxon>Pseudomonadati</taxon>
        <taxon>Bacteroidota</taxon>
        <taxon>Flavobacteriia</taxon>
        <taxon>Flavobacteriales</taxon>
        <taxon>Weeksellaceae</taxon>
        <taxon>Chryseobacterium group</taxon>
        <taxon>Chryseobacterium</taxon>
    </lineage>
</organism>
<dbReference type="OrthoDB" id="1273728at2"/>
<comment type="caution">
    <text evidence="2">The sequence shown here is derived from an EMBL/GenBank/DDBJ whole genome shotgun (WGS) entry which is preliminary data.</text>
</comment>
<protein>
    <submittedName>
        <fullName evidence="2">Uncharacterized protein</fullName>
    </submittedName>
</protein>
<dbReference type="Proteomes" id="UP000028713">
    <property type="component" value="Unassembled WGS sequence"/>
</dbReference>
<dbReference type="RefSeq" id="WP_034677510.1">
    <property type="nucleotide sequence ID" value="NZ_FPAP01000006.1"/>
</dbReference>
<dbReference type="AlphaFoldDB" id="A0A085Z1K4"/>
<evidence type="ECO:0000313" key="3">
    <source>
        <dbReference type="Proteomes" id="UP000028713"/>
    </source>
</evidence>
<sequence length="179" mass="21744">MKHIKVYLTVSLILTFLSFFLIIRWGHIIFWILFYIIVTVFIMLLIRQLEILNYIKKYPFRNYDESDTYFSDDGIFKFENDGFYVKNLKTQDFIKWKDINFIIAYNVLLFDTSTMFLEIHTNEGAFKFNEETAGWYQLINNIRLNLSSINNQWRMILFNTPNKEDRIIVYNRNDTTLHL</sequence>
<feature type="transmembrane region" description="Helical" evidence="1">
    <location>
        <begin position="7"/>
        <end position="23"/>
    </location>
</feature>
<accession>A0A085Z1K4</accession>
<keyword evidence="1" id="KW-0472">Membrane</keyword>
<proteinExistence type="predicted"/>
<dbReference type="EMBL" id="JPRP01000002">
    <property type="protein sequence ID" value="KFE98317.1"/>
    <property type="molecule type" value="Genomic_DNA"/>
</dbReference>
<evidence type="ECO:0000256" key="1">
    <source>
        <dbReference type="SAM" id="Phobius"/>
    </source>
</evidence>